<dbReference type="InterPro" id="IPR036390">
    <property type="entry name" value="WH_DNA-bd_sf"/>
</dbReference>
<dbReference type="InterPro" id="IPR000944">
    <property type="entry name" value="Tscrpt_reg_Rrf2"/>
</dbReference>
<dbReference type="PANTHER" id="PTHR33221">
    <property type="entry name" value="WINGED HELIX-TURN-HELIX TRANSCRIPTIONAL REGULATOR, RRF2 FAMILY"/>
    <property type="match status" value="1"/>
</dbReference>
<dbReference type="NCBIfam" id="TIGR00738">
    <property type="entry name" value="rrf2_super"/>
    <property type="match status" value="1"/>
</dbReference>
<dbReference type="GO" id="GO:0005829">
    <property type="term" value="C:cytosol"/>
    <property type="evidence" value="ECO:0007669"/>
    <property type="project" value="TreeGrafter"/>
</dbReference>
<dbReference type="Pfam" id="PF02082">
    <property type="entry name" value="Rrf2"/>
    <property type="match status" value="1"/>
</dbReference>
<dbReference type="GO" id="GO:0003700">
    <property type="term" value="F:DNA-binding transcription factor activity"/>
    <property type="evidence" value="ECO:0007669"/>
    <property type="project" value="TreeGrafter"/>
</dbReference>
<dbReference type="SUPFAM" id="SSF46785">
    <property type="entry name" value="Winged helix' DNA-binding domain"/>
    <property type="match status" value="1"/>
</dbReference>
<accession>A0A139BU63</accession>
<comment type="caution">
    <text evidence="1">The sequence shown here is derived from an EMBL/GenBank/DDBJ whole genome shotgun (WGS) entry which is preliminary data.</text>
</comment>
<dbReference type="Gene3D" id="1.10.10.10">
    <property type="entry name" value="Winged helix-like DNA-binding domain superfamily/Winged helix DNA-binding domain"/>
    <property type="match status" value="1"/>
</dbReference>
<dbReference type="AlphaFoldDB" id="A0A139BU63"/>
<protein>
    <submittedName>
        <fullName evidence="1">Iron sulfur cluster assembly transcriptional regulator SufA</fullName>
    </submittedName>
</protein>
<gene>
    <name evidence="1" type="ORF">AWT59_1402</name>
</gene>
<dbReference type="PATRIC" id="fig|1796491.3.peg.1540"/>
<dbReference type="NCBIfam" id="TIGR02944">
    <property type="entry name" value="suf_reg_Xantho"/>
    <property type="match status" value="1"/>
</dbReference>
<proteinExistence type="predicted"/>
<evidence type="ECO:0000313" key="2">
    <source>
        <dbReference type="Proteomes" id="UP000070578"/>
    </source>
</evidence>
<reference evidence="1 2" key="1">
    <citation type="submission" date="2016-02" db="EMBL/GenBank/DDBJ databases">
        <authorList>
            <person name="Wen L."/>
            <person name="He K."/>
            <person name="Yang H."/>
        </authorList>
    </citation>
    <scope>NUCLEOTIDE SEQUENCE [LARGE SCALE GENOMIC DNA]</scope>
    <source>
        <strain evidence="1">ShG14-8</strain>
    </source>
</reference>
<sequence>MLRLSKLADYSCQVMAFMARDSAIHSASEVASGLGMAVPTVSKILKILARYHLVESVLGAKGGYALARYPKDISIAEIINAMEGPISITECSSTSTCERESFCSTKGKLQNINHLIQEALDKVSLAEMITPKSHVVDISAISSRSASL</sequence>
<reference evidence="1 2" key="2">
    <citation type="submission" date="2016-03" db="EMBL/GenBank/DDBJ databases">
        <title>New uncultured bacterium of the family Gallionellaceae from acid mine drainage: description and reconstruction of genome based on metagenomic analysis of microbial community.</title>
        <authorList>
            <person name="Kadnikov V."/>
            <person name="Ivasenko D."/>
            <person name="Beletsky A."/>
            <person name="Mardanov A."/>
            <person name="Danilova E."/>
            <person name="Pimenov N."/>
            <person name="Karnachuk O."/>
            <person name="Ravin N."/>
        </authorList>
    </citation>
    <scope>NUCLEOTIDE SEQUENCE [LARGE SCALE GENOMIC DNA]</scope>
    <source>
        <strain evidence="1">ShG14-8</strain>
    </source>
</reference>
<dbReference type="Proteomes" id="UP000070578">
    <property type="component" value="Unassembled WGS sequence"/>
</dbReference>
<name>A0A139BU63_9PROT</name>
<dbReference type="InterPro" id="IPR036388">
    <property type="entry name" value="WH-like_DNA-bd_sf"/>
</dbReference>
<dbReference type="PROSITE" id="PS51197">
    <property type="entry name" value="HTH_RRF2_2"/>
    <property type="match status" value="1"/>
</dbReference>
<dbReference type="PANTHER" id="PTHR33221:SF2">
    <property type="entry name" value="TRANSCRIPTIONAL REGULATOR"/>
    <property type="match status" value="1"/>
</dbReference>
<dbReference type="InterPro" id="IPR014290">
    <property type="entry name" value="SUF_FeS_clus_asmbl_reg"/>
</dbReference>
<dbReference type="EMBL" id="LSLI01000028">
    <property type="protein sequence ID" value="KXS32491.1"/>
    <property type="molecule type" value="Genomic_DNA"/>
</dbReference>
<organism evidence="1 2">
    <name type="scientific">Candidatus Gallionella acididurans</name>
    <dbReference type="NCBI Taxonomy" id="1796491"/>
    <lineage>
        <taxon>Bacteria</taxon>
        <taxon>Pseudomonadati</taxon>
        <taxon>Pseudomonadota</taxon>
        <taxon>Betaproteobacteria</taxon>
        <taxon>Nitrosomonadales</taxon>
        <taxon>Gallionellaceae</taxon>
        <taxon>Gallionella</taxon>
    </lineage>
</organism>
<evidence type="ECO:0000313" key="1">
    <source>
        <dbReference type="EMBL" id="KXS32491.1"/>
    </source>
</evidence>